<evidence type="ECO:0000313" key="3">
    <source>
        <dbReference type="EMBL" id="CAD7284629.1"/>
    </source>
</evidence>
<dbReference type="PANTHER" id="PTHR24260">
    <property type="match status" value="1"/>
</dbReference>
<dbReference type="InterPro" id="IPR051333">
    <property type="entry name" value="CLIP_Serine_Protease"/>
</dbReference>
<dbReference type="EMBL" id="CAJPEX010009037">
    <property type="protein sequence ID" value="CAG0924781.1"/>
    <property type="molecule type" value="Genomic_DNA"/>
</dbReference>
<proteinExistence type="predicted"/>
<keyword evidence="1" id="KW-1015">Disulfide bond</keyword>
<dbReference type="Gene3D" id="2.40.10.10">
    <property type="entry name" value="Trypsin-like serine proteases"/>
    <property type="match status" value="1"/>
</dbReference>
<name>A0A7R9C1J4_9CRUS</name>
<dbReference type="Pfam" id="PF00089">
    <property type="entry name" value="Trypsin"/>
    <property type="match status" value="1"/>
</dbReference>
<feature type="domain" description="Peptidase S1" evidence="2">
    <location>
        <begin position="1"/>
        <end position="200"/>
    </location>
</feature>
<dbReference type="PROSITE" id="PS00135">
    <property type="entry name" value="TRYPSIN_SER"/>
    <property type="match status" value="1"/>
</dbReference>
<protein>
    <recommendedName>
        <fullName evidence="2">Peptidase S1 domain-containing protein</fullName>
    </recommendedName>
</protein>
<accession>A0A7R9C1J4</accession>
<dbReference type="OrthoDB" id="5565075at2759"/>
<dbReference type="InterPro" id="IPR001314">
    <property type="entry name" value="Peptidase_S1A"/>
</dbReference>
<keyword evidence="4" id="KW-1185">Reference proteome</keyword>
<dbReference type="InterPro" id="IPR001254">
    <property type="entry name" value="Trypsin_dom"/>
</dbReference>
<dbReference type="InterPro" id="IPR033116">
    <property type="entry name" value="TRYPSIN_SER"/>
</dbReference>
<dbReference type="Proteomes" id="UP000678499">
    <property type="component" value="Unassembled WGS sequence"/>
</dbReference>
<dbReference type="PRINTS" id="PR00722">
    <property type="entry name" value="CHYMOTRYPSIN"/>
</dbReference>
<evidence type="ECO:0000259" key="2">
    <source>
        <dbReference type="PROSITE" id="PS50240"/>
    </source>
</evidence>
<gene>
    <name evidence="3" type="ORF">NMOB1V02_LOCUS12234</name>
</gene>
<dbReference type="SUPFAM" id="SSF50494">
    <property type="entry name" value="Trypsin-like serine proteases"/>
    <property type="match status" value="1"/>
</dbReference>
<dbReference type="GO" id="GO:0004252">
    <property type="term" value="F:serine-type endopeptidase activity"/>
    <property type="evidence" value="ECO:0007669"/>
    <property type="project" value="InterPro"/>
</dbReference>
<evidence type="ECO:0000313" key="4">
    <source>
        <dbReference type="Proteomes" id="UP000678499"/>
    </source>
</evidence>
<feature type="non-terminal residue" evidence="3">
    <location>
        <position position="1"/>
    </location>
</feature>
<sequence>SIHRFSSPSQLSIKFREHQLFASDAGEFQVVAKTFLYYGTLYNPSRLDYDIALVELSAPVTITGPSYIRPACLIAQGFDVNAFIGVPIGWGVHRSQSPVLRETRVSILNRAKCLLSGGDPSSTHICGYTKANGICYGDSGGPLTVYSSGKHYLAGVTSGTRGNREQNICSTDWPQYYTQATLLEETVANYTQGWVDQSAAPMRPLVSGESKRTKVEGYEEKRDFILDISQTFNCLVAAGYKILEDGDLLDSVLGKVPLNCAQIFLDYYLPKEQHLLNLAFWIEKKLLSNKCLDLLPDNKSIHHQPPVGQFMVAHPPVVKPRSVQLPARAVLGLANPQPTKLVWSPNCWGTQTIS</sequence>
<dbReference type="GO" id="GO:0006508">
    <property type="term" value="P:proteolysis"/>
    <property type="evidence" value="ECO:0007669"/>
    <property type="project" value="InterPro"/>
</dbReference>
<dbReference type="PROSITE" id="PS50240">
    <property type="entry name" value="TRYPSIN_DOM"/>
    <property type="match status" value="1"/>
</dbReference>
<dbReference type="PANTHER" id="PTHR24260:SF136">
    <property type="entry name" value="GH08193P-RELATED"/>
    <property type="match status" value="1"/>
</dbReference>
<reference evidence="3" key="1">
    <citation type="submission" date="2020-11" db="EMBL/GenBank/DDBJ databases">
        <authorList>
            <person name="Tran Van P."/>
        </authorList>
    </citation>
    <scope>NUCLEOTIDE SEQUENCE</scope>
</reference>
<dbReference type="SMART" id="SM00020">
    <property type="entry name" value="Tryp_SPc"/>
    <property type="match status" value="1"/>
</dbReference>
<evidence type="ECO:0000256" key="1">
    <source>
        <dbReference type="ARBA" id="ARBA00023157"/>
    </source>
</evidence>
<organism evidence="3">
    <name type="scientific">Notodromas monacha</name>
    <dbReference type="NCBI Taxonomy" id="399045"/>
    <lineage>
        <taxon>Eukaryota</taxon>
        <taxon>Metazoa</taxon>
        <taxon>Ecdysozoa</taxon>
        <taxon>Arthropoda</taxon>
        <taxon>Crustacea</taxon>
        <taxon>Oligostraca</taxon>
        <taxon>Ostracoda</taxon>
        <taxon>Podocopa</taxon>
        <taxon>Podocopida</taxon>
        <taxon>Cypridocopina</taxon>
        <taxon>Cypridoidea</taxon>
        <taxon>Cyprididae</taxon>
        <taxon>Notodromas</taxon>
    </lineage>
</organism>
<dbReference type="AlphaFoldDB" id="A0A7R9C1J4"/>
<dbReference type="EMBL" id="OA891074">
    <property type="protein sequence ID" value="CAD7284629.1"/>
    <property type="molecule type" value="Genomic_DNA"/>
</dbReference>
<dbReference type="InterPro" id="IPR009003">
    <property type="entry name" value="Peptidase_S1_PA"/>
</dbReference>
<dbReference type="InterPro" id="IPR043504">
    <property type="entry name" value="Peptidase_S1_PA_chymotrypsin"/>
</dbReference>